<evidence type="ECO:0000313" key="4">
    <source>
        <dbReference type="EMBL" id="KAF9597237.1"/>
    </source>
</evidence>
<comment type="caution">
    <text evidence="4">The sequence shown here is derived from an EMBL/GenBank/DDBJ whole genome shotgun (WGS) entry which is preliminary data.</text>
</comment>
<dbReference type="InterPro" id="IPR038538">
    <property type="entry name" value="MTERF_sf"/>
</dbReference>
<gene>
    <name evidence="4" type="ORF">IFM89_016378</name>
</gene>
<dbReference type="OrthoDB" id="764594at2759"/>
<protein>
    <submittedName>
        <fullName evidence="4">Uncharacterized protein</fullName>
    </submittedName>
</protein>
<name>A0A835HF70_9MAGN</name>
<keyword evidence="2" id="KW-0806">Transcription termination</keyword>
<dbReference type="Proteomes" id="UP000631114">
    <property type="component" value="Unassembled WGS sequence"/>
</dbReference>
<proteinExistence type="inferred from homology"/>
<keyword evidence="2" id="KW-0805">Transcription regulation</keyword>
<dbReference type="InterPro" id="IPR003690">
    <property type="entry name" value="MTERF"/>
</dbReference>
<keyword evidence="2" id="KW-0804">Transcription</keyword>
<dbReference type="AlphaFoldDB" id="A0A835HF70"/>
<dbReference type="GO" id="GO:0006353">
    <property type="term" value="P:DNA-templated transcription termination"/>
    <property type="evidence" value="ECO:0007669"/>
    <property type="project" value="UniProtKB-KW"/>
</dbReference>
<dbReference type="PANTHER" id="PTHR13068:SF103">
    <property type="entry name" value="MITOCHONDRIAL TRANSCRIPTION TERMINATION FACTOR FAMILY PROTEIN"/>
    <property type="match status" value="1"/>
</dbReference>
<sequence length="447" mass="50716">MENQCRKSRGSRRKAEDALLDYLHNTRSIQFSEAEYISKNSPVFVGNLLTKVKNEQEIVKSLSSALCNYGIPRNKIGRMYKEVRDIFGYNEGVLILKLQGYEKLGLSAPTVIKLVSCSPSLLVSGVNEDFVGVLEKLKGLGLSSDCKKDIGQLFEINTAFLIENSGKKVYVLISMLLKVGLKMNDIGTLFLEYPRILAGKFAENLLQAMQFMSEIGMEAEDISKLVRSHTQVLGSNSLRKPVTVLSDLNVGPDRLSEMIMEDPTKFTSLASRWKPIVKKVAVEKGVYDMEKTAFLLSIGYVENSEEMVKALKRFRGRGDQLQQRFDCLVKAGLDCHTVSNMVKAAPPVLNLSEHLLEMKIEYLVKDLGYPLQSLEVFPAYLCYDIERIKLRCSMYMWYREKVLEKSRKALSTILATSDTKFVKHFVNVHPEGPAEWKRLKKPFRKPR</sequence>
<keyword evidence="3" id="KW-0809">Transit peptide</keyword>
<dbReference type="PANTHER" id="PTHR13068">
    <property type="entry name" value="CGI-12 PROTEIN-RELATED"/>
    <property type="match status" value="1"/>
</dbReference>
<dbReference type="Gene3D" id="1.25.70.10">
    <property type="entry name" value="Transcription termination factor 3, mitochondrial"/>
    <property type="match status" value="1"/>
</dbReference>
<keyword evidence="5" id="KW-1185">Reference proteome</keyword>
<reference evidence="4 5" key="1">
    <citation type="submission" date="2020-10" db="EMBL/GenBank/DDBJ databases">
        <title>The Coptis chinensis genome and diversification of protoberbering-type alkaloids.</title>
        <authorList>
            <person name="Wang B."/>
            <person name="Shu S."/>
            <person name="Song C."/>
            <person name="Liu Y."/>
        </authorList>
    </citation>
    <scope>NUCLEOTIDE SEQUENCE [LARGE SCALE GENOMIC DNA]</scope>
    <source>
        <strain evidence="4">HL-2020</strain>
        <tissue evidence="4">Leaf</tissue>
    </source>
</reference>
<evidence type="ECO:0000313" key="5">
    <source>
        <dbReference type="Proteomes" id="UP000631114"/>
    </source>
</evidence>
<evidence type="ECO:0000256" key="3">
    <source>
        <dbReference type="ARBA" id="ARBA00022946"/>
    </source>
</evidence>
<organism evidence="4 5">
    <name type="scientific">Coptis chinensis</name>
    <dbReference type="NCBI Taxonomy" id="261450"/>
    <lineage>
        <taxon>Eukaryota</taxon>
        <taxon>Viridiplantae</taxon>
        <taxon>Streptophyta</taxon>
        <taxon>Embryophyta</taxon>
        <taxon>Tracheophyta</taxon>
        <taxon>Spermatophyta</taxon>
        <taxon>Magnoliopsida</taxon>
        <taxon>Ranunculales</taxon>
        <taxon>Ranunculaceae</taxon>
        <taxon>Coptidoideae</taxon>
        <taxon>Coptis</taxon>
    </lineage>
</organism>
<evidence type="ECO:0000256" key="2">
    <source>
        <dbReference type="ARBA" id="ARBA00022472"/>
    </source>
</evidence>
<evidence type="ECO:0000256" key="1">
    <source>
        <dbReference type="ARBA" id="ARBA00007692"/>
    </source>
</evidence>
<accession>A0A835HF70</accession>
<dbReference type="GO" id="GO:0003676">
    <property type="term" value="F:nucleic acid binding"/>
    <property type="evidence" value="ECO:0007669"/>
    <property type="project" value="InterPro"/>
</dbReference>
<dbReference type="SMART" id="SM00733">
    <property type="entry name" value="Mterf"/>
    <property type="match status" value="6"/>
</dbReference>
<dbReference type="EMBL" id="JADFTS010000007">
    <property type="protein sequence ID" value="KAF9597237.1"/>
    <property type="molecule type" value="Genomic_DNA"/>
</dbReference>
<dbReference type="Pfam" id="PF02536">
    <property type="entry name" value="mTERF"/>
    <property type="match status" value="2"/>
</dbReference>
<comment type="similarity">
    <text evidence="1">Belongs to the mTERF family.</text>
</comment>